<dbReference type="SMART" id="SM00052">
    <property type="entry name" value="EAL"/>
    <property type="match status" value="1"/>
</dbReference>
<keyword evidence="6" id="KW-1003">Cell membrane</keyword>
<keyword evidence="8 13" id="KW-0812">Transmembrane</keyword>
<dbReference type="SUPFAM" id="SSF141868">
    <property type="entry name" value="EAL domain-like"/>
    <property type="match status" value="1"/>
</dbReference>
<keyword evidence="11 13" id="KW-0472">Membrane</keyword>
<evidence type="ECO:0000313" key="16">
    <source>
        <dbReference type="Proteomes" id="UP000254124"/>
    </source>
</evidence>
<proteinExistence type="inferred from homology"/>
<dbReference type="Proteomes" id="UP000254124">
    <property type="component" value="Unassembled WGS sequence"/>
</dbReference>
<dbReference type="PANTHER" id="PTHR33121:SF81">
    <property type="entry name" value="CYCLIC DI-GMP PHOSPHODIESTERASE PDEB-RELATED"/>
    <property type="match status" value="1"/>
</dbReference>
<dbReference type="InterPro" id="IPR035919">
    <property type="entry name" value="EAL_sf"/>
</dbReference>
<dbReference type="InterPro" id="IPR024744">
    <property type="entry name" value="CSS-motif_dom"/>
</dbReference>
<protein>
    <recommendedName>
        <fullName evidence="5">Anti-FlhC(2)FlhD(4) factor YdiV</fullName>
        <ecNumber evidence="4">3.1.4.52</ecNumber>
    </recommendedName>
</protein>
<evidence type="ECO:0000256" key="7">
    <source>
        <dbReference type="ARBA" id="ARBA00022636"/>
    </source>
</evidence>
<dbReference type="InterPro" id="IPR050706">
    <property type="entry name" value="Cyclic-di-GMP_PDE-like"/>
</dbReference>
<keyword evidence="7" id="KW-0973">c-di-GMP</keyword>
<comment type="subunit">
    <text evidence="3">Interacts with FlhD in the FlhC(2)FlhD(4) heterohexamer, inhibiting its ability to activate transcription.</text>
</comment>
<gene>
    <name evidence="15" type="primary">rtn3</name>
    <name evidence="15" type="ORF">NCTC7295_05694</name>
</gene>
<evidence type="ECO:0000256" key="2">
    <source>
        <dbReference type="ARBA" id="ARBA00010927"/>
    </source>
</evidence>
<comment type="subcellular location">
    <subcellularLocation>
        <location evidence="1">Cell membrane</location>
        <topology evidence="1">Multi-pass membrane protein</topology>
    </subcellularLocation>
</comment>
<evidence type="ECO:0000256" key="1">
    <source>
        <dbReference type="ARBA" id="ARBA00004651"/>
    </source>
</evidence>
<dbReference type="PANTHER" id="PTHR33121">
    <property type="entry name" value="CYCLIC DI-GMP PHOSPHODIESTERASE PDEF"/>
    <property type="match status" value="1"/>
</dbReference>
<dbReference type="Pfam" id="PF12792">
    <property type="entry name" value="CSS-motif"/>
    <property type="match status" value="1"/>
</dbReference>
<evidence type="ECO:0000256" key="6">
    <source>
        <dbReference type="ARBA" id="ARBA00022475"/>
    </source>
</evidence>
<dbReference type="CDD" id="cd01948">
    <property type="entry name" value="EAL"/>
    <property type="match status" value="1"/>
</dbReference>
<evidence type="ECO:0000256" key="3">
    <source>
        <dbReference type="ARBA" id="ARBA00011576"/>
    </source>
</evidence>
<dbReference type="AlphaFoldDB" id="A0A379XJU5"/>
<feature type="domain" description="EAL" evidence="14">
    <location>
        <begin position="251"/>
        <end position="505"/>
    </location>
</feature>
<organism evidence="15 16">
    <name type="scientific">Salmonella enterica subsp. arizonae</name>
    <dbReference type="NCBI Taxonomy" id="59203"/>
    <lineage>
        <taxon>Bacteria</taxon>
        <taxon>Pseudomonadati</taxon>
        <taxon>Pseudomonadota</taxon>
        <taxon>Gammaproteobacteria</taxon>
        <taxon>Enterobacterales</taxon>
        <taxon>Enterobacteriaceae</taxon>
        <taxon>Salmonella</taxon>
    </lineage>
</organism>
<evidence type="ECO:0000256" key="9">
    <source>
        <dbReference type="ARBA" id="ARBA00022801"/>
    </source>
</evidence>
<comment type="catalytic activity">
    <reaction evidence="12">
        <text>3',3'-c-di-GMP + H2O = 5'-phosphoguanylyl(3'-&gt;5')guanosine + H(+)</text>
        <dbReference type="Rhea" id="RHEA:24902"/>
        <dbReference type="ChEBI" id="CHEBI:15377"/>
        <dbReference type="ChEBI" id="CHEBI:15378"/>
        <dbReference type="ChEBI" id="CHEBI:58754"/>
        <dbReference type="ChEBI" id="CHEBI:58805"/>
        <dbReference type="EC" id="3.1.4.52"/>
    </reaction>
</comment>
<comment type="similarity">
    <text evidence="2">Belongs to the YdiV family.</text>
</comment>
<keyword evidence="10 13" id="KW-1133">Transmembrane helix</keyword>
<evidence type="ECO:0000313" key="15">
    <source>
        <dbReference type="EMBL" id="SUH95473.1"/>
    </source>
</evidence>
<evidence type="ECO:0000256" key="8">
    <source>
        <dbReference type="ARBA" id="ARBA00022692"/>
    </source>
</evidence>
<evidence type="ECO:0000256" key="5">
    <source>
        <dbReference type="ARBA" id="ARBA00018009"/>
    </source>
</evidence>
<dbReference type="InterPro" id="IPR001633">
    <property type="entry name" value="EAL_dom"/>
</dbReference>
<name>A0A379XJU5_SALER</name>
<dbReference type="Pfam" id="PF00563">
    <property type="entry name" value="EAL"/>
    <property type="match status" value="1"/>
</dbReference>
<evidence type="ECO:0000256" key="10">
    <source>
        <dbReference type="ARBA" id="ARBA00022989"/>
    </source>
</evidence>
<keyword evidence="9" id="KW-0378">Hydrolase</keyword>
<dbReference type="PROSITE" id="PS50883">
    <property type="entry name" value="EAL"/>
    <property type="match status" value="1"/>
</dbReference>
<dbReference type="Gene3D" id="3.20.20.450">
    <property type="entry name" value="EAL domain"/>
    <property type="match status" value="1"/>
</dbReference>
<accession>A0A379XJU5</accession>
<evidence type="ECO:0000256" key="13">
    <source>
        <dbReference type="SAM" id="Phobius"/>
    </source>
</evidence>
<reference evidence="15 16" key="1">
    <citation type="submission" date="2018-06" db="EMBL/GenBank/DDBJ databases">
        <authorList>
            <consortium name="Pathogen Informatics"/>
            <person name="Doyle S."/>
        </authorList>
    </citation>
    <scope>NUCLEOTIDE SEQUENCE [LARGE SCALE GENOMIC DNA]</scope>
    <source>
        <strain evidence="15 16">NCTC7295</strain>
    </source>
</reference>
<dbReference type="EC" id="3.1.4.52" evidence="4"/>
<evidence type="ECO:0000256" key="12">
    <source>
        <dbReference type="ARBA" id="ARBA00034290"/>
    </source>
</evidence>
<evidence type="ECO:0000259" key="14">
    <source>
        <dbReference type="PROSITE" id="PS50883"/>
    </source>
</evidence>
<sequence length="513" mass="57270">MIDTSLFKKIVFTLIAGLSVTAVGVVLTWLQVTKSELQMSENAAREAVTVTERMLEETKRAAELARPLLLRPCTSETKAELSRLSIVIEPIRIINFFRQNKLSCSSYTAAVPEKEKITARAGQSLILTTDDYISPGVPVMIFKSSYPEGDITVSVATHWSARMLNRLSQNRPLTLRAVDVVLTRDNHLEKSRSPVNVSSVHSGLFPFSVEYPVTATIPLMTIFRKGALSLFLSVLLGIAVATSIWLVKFRKKSLHEELSHAVRLGEIVPWYQPIVSTTTGKISGVEVLARWIKPDGKVITPDEFIFEAEKTGLIVDITRYMMLQAARELPALFSQSEECWHIGFNFTQSHIMDSGFIAECQAFVDSFSDGNVLLTIELTEREPFDGSHEMLERLRSLHTCGFTLALDDFGTGYANMEYLHQVSVDIIKIDRIFVNRIGQGKSSEKLLLGLIDMAATLDLKIIAEGVETEKQAVWLKEHGVEWLQGYLYSPPVPPEKLQLIISNSIKQGVDKTP</sequence>
<dbReference type="GO" id="GO:0005886">
    <property type="term" value="C:plasma membrane"/>
    <property type="evidence" value="ECO:0007669"/>
    <property type="project" value="UniProtKB-SubCell"/>
</dbReference>
<feature type="transmembrane region" description="Helical" evidence="13">
    <location>
        <begin position="227"/>
        <end position="247"/>
    </location>
</feature>
<evidence type="ECO:0000256" key="11">
    <source>
        <dbReference type="ARBA" id="ARBA00023136"/>
    </source>
</evidence>
<dbReference type="GO" id="GO:0071111">
    <property type="term" value="F:cyclic-guanylate-specific phosphodiesterase activity"/>
    <property type="evidence" value="ECO:0007669"/>
    <property type="project" value="UniProtKB-EC"/>
</dbReference>
<dbReference type="EMBL" id="UGWZ01000002">
    <property type="protein sequence ID" value="SUH95473.1"/>
    <property type="molecule type" value="Genomic_DNA"/>
</dbReference>
<evidence type="ECO:0000256" key="4">
    <source>
        <dbReference type="ARBA" id="ARBA00012282"/>
    </source>
</evidence>
<feature type="transmembrane region" description="Helical" evidence="13">
    <location>
        <begin position="6"/>
        <end position="30"/>
    </location>
</feature>